<comment type="caution">
    <text evidence="4">The sequence shown here is derived from an EMBL/GenBank/DDBJ whole genome shotgun (WGS) entry which is preliminary data.</text>
</comment>
<dbReference type="InterPro" id="IPR001611">
    <property type="entry name" value="Leu-rich_rpt"/>
</dbReference>
<dbReference type="EMBL" id="JAOVZW010000003">
    <property type="protein sequence ID" value="MCX8523040.1"/>
    <property type="molecule type" value="Genomic_DNA"/>
</dbReference>
<dbReference type="RefSeq" id="WP_267264362.1">
    <property type="nucleotide sequence ID" value="NZ_JAOVZW010000003.1"/>
</dbReference>
<organism evidence="4 5">
    <name type="scientific">Chryseobacterium formosus</name>
    <dbReference type="NCBI Taxonomy" id="1537363"/>
    <lineage>
        <taxon>Bacteria</taxon>
        <taxon>Pseudomonadati</taxon>
        <taxon>Bacteroidota</taxon>
        <taxon>Flavobacteriia</taxon>
        <taxon>Flavobacteriales</taxon>
        <taxon>Weeksellaceae</taxon>
        <taxon>Chryseobacterium group</taxon>
        <taxon>Chryseobacterium</taxon>
    </lineage>
</organism>
<name>A0ABT3XLP1_9FLAO</name>
<sequence>MMKCKIITSLFMIAAISFFNCQNLIFKDKNLEKAVVENFDLNKDGLINQFEAEKVENLFVVKKGITITDDLAYFKNIKMIVLDENSISHISIKSLKKLNLFSCTNCKTSTFSAENIEFLTSLYLDNNQITDVSLNSTSRIDQLTISLNKLKAIDVSTLKYLRKLNIEHNQIQKLDISKNLNLQSMNVRGNPLKESDIKKATQDVTIFGFEKK</sequence>
<dbReference type="Gene3D" id="3.80.10.10">
    <property type="entry name" value="Ribonuclease Inhibitor"/>
    <property type="match status" value="1"/>
</dbReference>
<dbReference type="InterPro" id="IPR052574">
    <property type="entry name" value="CDIRP"/>
</dbReference>
<evidence type="ECO:0000256" key="1">
    <source>
        <dbReference type="ARBA" id="ARBA00022614"/>
    </source>
</evidence>
<dbReference type="Proteomes" id="UP001073122">
    <property type="component" value="Unassembled WGS sequence"/>
</dbReference>
<dbReference type="PANTHER" id="PTHR47566:SF1">
    <property type="entry name" value="PROTEIN NUD1"/>
    <property type="match status" value="1"/>
</dbReference>
<keyword evidence="3" id="KW-0732">Signal</keyword>
<dbReference type="PROSITE" id="PS51450">
    <property type="entry name" value="LRR"/>
    <property type="match status" value="2"/>
</dbReference>
<evidence type="ECO:0000313" key="4">
    <source>
        <dbReference type="EMBL" id="MCX8523040.1"/>
    </source>
</evidence>
<protein>
    <submittedName>
        <fullName evidence="4">Leucine-rich repeat domain-containing protein</fullName>
    </submittedName>
</protein>
<evidence type="ECO:0000256" key="3">
    <source>
        <dbReference type="SAM" id="SignalP"/>
    </source>
</evidence>
<dbReference type="SUPFAM" id="SSF52058">
    <property type="entry name" value="L domain-like"/>
    <property type="match status" value="1"/>
</dbReference>
<proteinExistence type="predicted"/>
<dbReference type="Pfam" id="PF00560">
    <property type="entry name" value="LRR_1"/>
    <property type="match status" value="1"/>
</dbReference>
<accession>A0ABT3XLP1</accession>
<dbReference type="InterPro" id="IPR032675">
    <property type="entry name" value="LRR_dom_sf"/>
</dbReference>
<evidence type="ECO:0000313" key="5">
    <source>
        <dbReference type="Proteomes" id="UP001073122"/>
    </source>
</evidence>
<keyword evidence="2" id="KW-0677">Repeat</keyword>
<gene>
    <name evidence="4" type="ORF">OF897_03785</name>
</gene>
<reference evidence="4" key="1">
    <citation type="submission" date="2022-10" db="EMBL/GenBank/DDBJ databases">
        <title>Chryseobacterium sp. nov., a novel bacterial species.</title>
        <authorList>
            <person name="Cao Y."/>
        </authorList>
    </citation>
    <scope>NUCLEOTIDE SEQUENCE</scope>
    <source>
        <strain evidence="4">CCTCC AB2015118</strain>
    </source>
</reference>
<keyword evidence="1" id="KW-0433">Leucine-rich repeat</keyword>
<feature type="chain" id="PRO_5046389419" evidence="3">
    <location>
        <begin position="22"/>
        <end position="212"/>
    </location>
</feature>
<feature type="signal peptide" evidence="3">
    <location>
        <begin position="1"/>
        <end position="21"/>
    </location>
</feature>
<evidence type="ECO:0000256" key="2">
    <source>
        <dbReference type="ARBA" id="ARBA00022737"/>
    </source>
</evidence>
<keyword evidence="5" id="KW-1185">Reference proteome</keyword>
<dbReference type="PANTHER" id="PTHR47566">
    <property type="match status" value="1"/>
</dbReference>